<organism evidence="13 14">
    <name type="scientific">Pseudoduganella guangdongensis</name>
    <dbReference type="NCBI Taxonomy" id="2692179"/>
    <lineage>
        <taxon>Bacteria</taxon>
        <taxon>Pseudomonadati</taxon>
        <taxon>Pseudomonadota</taxon>
        <taxon>Betaproteobacteria</taxon>
        <taxon>Burkholderiales</taxon>
        <taxon>Oxalobacteraceae</taxon>
        <taxon>Telluria group</taxon>
        <taxon>Pseudoduganella</taxon>
    </lineage>
</organism>
<keyword evidence="14" id="KW-1185">Reference proteome</keyword>
<keyword evidence="3 9" id="KW-0597">Phosphoprotein</keyword>
<feature type="domain" description="Response regulatory" evidence="12">
    <location>
        <begin position="1"/>
        <end position="115"/>
    </location>
</feature>
<dbReference type="PRINTS" id="PR00344">
    <property type="entry name" value="BCTRLSENSOR"/>
</dbReference>
<reference evidence="13 14" key="1">
    <citation type="submission" date="2019-12" db="EMBL/GenBank/DDBJ databases">
        <title>Novel species isolated from a subtropical stream in China.</title>
        <authorList>
            <person name="Lu H."/>
        </authorList>
    </citation>
    <scope>NUCLEOTIDE SEQUENCE [LARGE SCALE GENOMIC DNA]</scope>
    <source>
        <strain evidence="13 14">DS3</strain>
    </source>
</reference>
<keyword evidence="6" id="KW-0418">Kinase</keyword>
<dbReference type="PANTHER" id="PTHR43065">
    <property type="entry name" value="SENSOR HISTIDINE KINASE"/>
    <property type="match status" value="1"/>
</dbReference>
<dbReference type="SMART" id="SM00091">
    <property type="entry name" value="PAS"/>
    <property type="match status" value="1"/>
</dbReference>
<name>A0A6N9HFN9_9BURK</name>
<dbReference type="InterPro" id="IPR001789">
    <property type="entry name" value="Sig_transdc_resp-reg_receiver"/>
</dbReference>
<evidence type="ECO:0000259" key="12">
    <source>
        <dbReference type="PROSITE" id="PS50110"/>
    </source>
</evidence>
<dbReference type="InterPro" id="IPR005467">
    <property type="entry name" value="His_kinase_dom"/>
</dbReference>
<keyword evidence="4" id="KW-0808">Transferase</keyword>
<dbReference type="Gene3D" id="3.30.565.10">
    <property type="entry name" value="Histidine kinase-like ATPase, C-terminal domain"/>
    <property type="match status" value="1"/>
</dbReference>
<evidence type="ECO:0000256" key="1">
    <source>
        <dbReference type="ARBA" id="ARBA00000085"/>
    </source>
</evidence>
<evidence type="ECO:0000256" key="7">
    <source>
        <dbReference type="ARBA" id="ARBA00022840"/>
    </source>
</evidence>
<sequence length="704" mass="75235">MVASSTSLDVAGLELAFARHQYRVESVASGAHALQVAAAGGVALVLLDAAQAGSAELELTGQLALAEAGRRIPVLVMSHRPSQDEQQRAARAGAVGYFGLPLTTTSVVDHVLLALQGPRIGGFDLEVNYHAMAAASPDAVLLLDMDSGRPVDLNYRAEQLLGRSALELLAMPYSDLCDPAELAAMMERVHAGELRVHRINFTHSSGRMLECEVRGVRIARPGRRLFHIRLVDASGAQRAEALRLGQEQLLEMMARGAPLQATLEALVALVESQSDGVLCSVMLLDEDGQHMHSTCCPSLPPEYAASLEGLGIGPGVGSCGTAMYRREAVVVSDIEHDPLWAPYRALVQAHGLRACWSMPIMQDEHTVLGSFAMYYRTVRHPDVEEQRLIGVASHLASIAIERARREAELLRHRTHLEELVAARTADLSRAMEQAELTNEELQSALENLSMTQEELVRRDKLAALGSLVAGVAHELNTPIGNSLVTASTFADHTSALAGQMAAGIRRSELAAYLAQAREAGAILQRNLQRAASLVASFKQIAVDTTDVQRRSFDLAQLLQELLTPLWASLPQPRPQLALDVAPGLQLDSYPGPLAQALGHLLDNCITHAFGAQPAAGAKVSLGAHAEGSEVLLTVADNGAGIAPEHLRRIFDPFFTTRLGAGQSGLGLYITHNIVTGVLAGHIEVASTPGQGSTFTLHLPMSAPR</sequence>
<evidence type="ECO:0000313" key="13">
    <source>
        <dbReference type="EMBL" id="MYN02260.1"/>
    </source>
</evidence>
<evidence type="ECO:0000256" key="6">
    <source>
        <dbReference type="ARBA" id="ARBA00022777"/>
    </source>
</evidence>
<accession>A0A6N9HFN9</accession>
<dbReference type="InterPro" id="IPR013767">
    <property type="entry name" value="PAS_fold"/>
</dbReference>
<dbReference type="Pfam" id="PF13185">
    <property type="entry name" value="GAF_2"/>
    <property type="match status" value="1"/>
</dbReference>
<keyword evidence="8" id="KW-0902">Two-component regulatory system</keyword>
<dbReference type="GO" id="GO:0000160">
    <property type="term" value="P:phosphorelay signal transduction system"/>
    <property type="evidence" value="ECO:0007669"/>
    <property type="project" value="UniProtKB-KW"/>
</dbReference>
<dbReference type="SMART" id="SM00065">
    <property type="entry name" value="GAF"/>
    <property type="match status" value="1"/>
</dbReference>
<feature type="domain" description="Histidine kinase" evidence="11">
    <location>
        <begin position="470"/>
        <end position="702"/>
    </location>
</feature>
<evidence type="ECO:0000313" key="14">
    <source>
        <dbReference type="Proteomes" id="UP000448575"/>
    </source>
</evidence>
<dbReference type="CDD" id="cd00130">
    <property type="entry name" value="PAS"/>
    <property type="match status" value="1"/>
</dbReference>
<dbReference type="GO" id="GO:0004673">
    <property type="term" value="F:protein histidine kinase activity"/>
    <property type="evidence" value="ECO:0007669"/>
    <property type="project" value="UniProtKB-EC"/>
</dbReference>
<dbReference type="InterPro" id="IPR003018">
    <property type="entry name" value="GAF"/>
</dbReference>
<dbReference type="SMART" id="SM00387">
    <property type="entry name" value="HATPase_c"/>
    <property type="match status" value="1"/>
</dbReference>
<dbReference type="PANTHER" id="PTHR43065:SF47">
    <property type="match status" value="1"/>
</dbReference>
<dbReference type="NCBIfam" id="TIGR00229">
    <property type="entry name" value="sensory_box"/>
    <property type="match status" value="1"/>
</dbReference>
<dbReference type="SUPFAM" id="SSF55874">
    <property type="entry name" value="ATPase domain of HSP90 chaperone/DNA topoisomerase II/histidine kinase"/>
    <property type="match status" value="1"/>
</dbReference>
<dbReference type="InterPro" id="IPR029016">
    <property type="entry name" value="GAF-like_dom_sf"/>
</dbReference>
<dbReference type="SUPFAM" id="SSF55781">
    <property type="entry name" value="GAF domain-like"/>
    <property type="match status" value="1"/>
</dbReference>
<keyword evidence="5" id="KW-0547">Nucleotide-binding</keyword>
<evidence type="ECO:0000256" key="2">
    <source>
        <dbReference type="ARBA" id="ARBA00012438"/>
    </source>
</evidence>
<feature type="modified residue" description="4-aspartylphosphate" evidence="9">
    <location>
        <position position="48"/>
    </location>
</feature>
<dbReference type="InterPro" id="IPR004358">
    <property type="entry name" value="Sig_transdc_His_kin-like_C"/>
</dbReference>
<keyword evidence="10" id="KW-0175">Coiled coil</keyword>
<dbReference type="Proteomes" id="UP000448575">
    <property type="component" value="Unassembled WGS sequence"/>
</dbReference>
<dbReference type="Gene3D" id="3.30.450.20">
    <property type="entry name" value="PAS domain"/>
    <property type="match status" value="1"/>
</dbReference>
<evidence type="ECO:0000256" key="8">
    <source>
        <dbReference type="ARBA" id="ARBA00023012"/>
    </source>
</evidence>
<evidence type="ECO:0000259" key="11">
    <source>
        <dbReference type="PROSITE" id="PS50109"/>
    </source>
</evidence>
<dbReference type="CDD" id="cd00156">
    <property type="entry name" value="REC"/>
    <property type="match status" value="1"/>
</dbReference>
<dbReference type="InterPro" id="IPR035965">
    <property type="entry name" value="PAS-like_dom_sf"/>
</dbReference>
<comment type="catalytic activity">
    <reaction evidence="1">
        <text>ATP + protein L-histidine = ADP + protein N-phospho-L-histidine.</text>
        <dbReference type="EC" id="2.7.13.3"/>
    </reaction>
</comment>
<dbReference type="InterPro" id="IPR036890">
    <property type="entry name" value="HATPase_C_sf"/>
</dbReference>
<evidence type="ECO:0000256" key="9">
    <source>
        <dbReference type="PROSITE-ProRule" id="PRU00169"/>
    </source>
</evidence>
<dbReference type="PROSITE" id="PS50110">
    <property type="entry name" value="RESPONSE_REGULATORY"/>
    <property type="match status" value="1"/>
</dbReference>
<dbReference type="InterPro" id="IPR011006">
    <property type="entry name" value="CheY-like_superfamily"/>
</dbReference>
<keyword evidence="7" id="KW-0067">ATP-binding</keyword>
<dbReference type="EC" id="2.7.13.3" evidence="2"/>
<dbReference type="GO" id="GO:0005524">
    <property type="term" value="F:ATP binding"/>
    <property type="evidence" value="ECO:0007669"/>
    <property type="project" value="UniProtKB-KW"/>
</dbReference>
<dbReference type="PROSITE" id="PS50109">
    <property type="entry name" value="HIS_KIN"/>
    <property type="match status" value="1"/>
</dbReference>
<dbReference type="GO" id="GO:0006355">
    <property type="term" value="P:regulation of DNA-templated transcription"/>
    <property type="evidence" value="ECO:0007669"/>
    <property type="project" value="InterPro"/>
</dbReference>
<dbReference type="Gene3D" id="3.30.450.40">
    <property type="match status" value="1"/>
</dbReference>
<evidence type="ECO:0000256" key="10">
    <source>
        <dbReference type="SAM" id="Coils"/>
    </source>
</evidence>
<dbReference type="Pfam" id="PF00989">
    <property type="entry name" value="PAS"/>
    <property type="match status" value="1"/>
</dbReference>
<dbReference type="SUPFAM" id="SSF52172">
    <property type="entry name" value="CheY-like"/>
    <property type="match status" value="1"/>
</dbReference>
<dbReference type="InterPro" id="IPR003594">
    <property type="entry name" value="HATPase_dom"/>
</dbReference>
<dbReference type="InterPro" id="IPR000014">
    <property type="entry name" value="PAS"/>
</dbReference>
<evidence type="ECO:0000256" key="4">
    <source>
        <dbReference type="ARBA" id="ARBA00022679"/>
    </source>
</evidence>
<gene>
    <name evidence="13" type="ORF">GTP41_09105</name>
</gene>
<evidence type="ECO:0000256" key="3">
    <source>
        <dbReference type="ARBA" id="ARBA00022553"/>
    </source>
</evidence>
<dbReference type="SUPFAM" id="SSF55785">
    <property type="entry name" value="PYP-like sensor domain (PAS domain)"/>
    <property type="match status" value="1"/>
</dbReference>
<feature type="coiled-coil region" evidence="10">
    <location>
        <begin position="424"/>
        <end position="458"/>
    </location>
</feature>
<dbReference type="Gene3D" id="3.40.50.2300">
    <property type="match status" value="1"/>
</dbReference>
<dbReference type="Pfam" id="PF02518">
    <property type="entry name" value="HATPase_c"/>
    <property type="match status" value="1"/>
</dbReference>
<dbReference type="AlphaFoldDB" id="A0A6N9HFN9"/>
<evidence type="ECO:0000256" key="5">
    <source>
        <dbReference type="ARBA" id="ARBA00022741"/>
    </source>
</evidence>
<dbReference type="Gene3D" id="1.10.287.130">
    <property type="match status" value="1"/>
</dbReference>
<dbReference type="EMBL" id="WWCJ01000005">
    <property type="protein sequence ID" value="MYN02260.1"/>
    <property type="molecule type" value="Genomic_DNA"/>
</dbReference>
<protein>
    <recommendedName>
        <fullName evidence="2">histidine kinase</fullName>
        <ecNumber evidence="2">2.7.13.3</ecNumber>
    </recommendedName>
</protein>
<proteinExistence type="predicted"/>
<comment type="caution">
    <text evidence="13">The sequence shown here is derived from an EMBL/GenBank/DDBJ whole genome shotgun (WGS) entry which is preliminary data.</text>
</comment>